<feature type="domain" description="Fibronectin type-III" evidence="3">
    <location>
        <begin position="2828"/>
        <end position="2909"/>
    </location>
</feature>
<feature type="region of interest" description="Disordered" evidence="2">
    <location>
        <begin position="344"/>
        <end position="363"/>
    </location>
</feature>
<proteinExistence type="predicted"/>
<dbReference type="PANTHER" id="PTHR34677">
    <property type="match status" value="1"/>
</dbReference>
<evidence type="ECO:0000313" key="5">
    <source>
        <dbReference type="Proteomes" id="UP000093391"/>
    </source>
</evidence>
<dbReference type="InterPro" id="IPR028994">
    <property type="entry name" value="Integrin_alpha_N"/>
</dbReference>
<evidence type="ECO:0000256" key="2">
    <source>
        <dbReference type="SAM" id="MobiDB-lite"/>
    </source>
</evidence>
<feature type="domain" description="Fibronectin type-III" evidence="3">
    <location>
        <begin position="2912"/>
        <end position="3017"/>
    </location>
</feature>
<feature type="domain" description="Fibronectin type-III" evidence="3">
    <location>
        <begin position="2182"/>
        <end position="2263"/>
    </location>
</feature>
<dbReference type="NCBIfam" id="NF033677">
    <property type="entry name" value="biofilm_BapA_N"/>
    <property type="match status" value="1"/>
</dbReference>
<feature type="domain" description="Fibronectin type-III" evidence="3">
    <location>
        <begin position="974"/>
        <end position="1079"/>
    </location>
</feature>
<dbReference type="InterPro" id="IPR019960">
    <property type="entry name" value="T1SS_VCA0849"/>
</dbReference>
<evidence type="ECO:0000313" key="4">
    <source>
        <dbReference type="EMBL" id="AOA59321.1"/>
    </source>
</evidence>
<feature type="domain" description="Fibronectin type-III" evidence="3">
    <location>
        <begin position="1536"/>
        <end position="1617"/>
    </location>
</feature>
<dbReference type="InterPro" id="IPR011049">
    <property type="entry name" value="Serralysin-like_metalloprot_C"/>
</dbReference>
<dbReference type="OrthoDB" id="6713162at2"/>
<dbReference type="KEGG" id="ala:BFG52_13785"/>
<feature type="compositionally biased region" description="Polar residues" evidence="2">
    <location>
        <begin position="347"/>
        <end position="359"/>
    </location>
</feature>
<feature type="region of interest" description="Disordered" evidence="2">
    <location>
        <begin position="424"/>
        <end position="444"/>
    </location>
</feature>
<gene>
    <name evidence="4" type="ORF">BFG52_13785</name>
</gene>
<keyword evidence="1" id="KW-0732">Signal</keyword>
<sequence>MSEIKVISKETHKVLETVDGDSVAVSEASVVLIKINHHDVERIAKDGNNAVILLKNGEKIVIENFFPNGQYQTENSLVFEDDQHKLLWAQFTDAQGAVLENVQLGYIDSIEPLLYHDASSPWAWLAVPIVAGGIIAWAGHSDGSKGDTEAPNAPIINPVNGKDPITGTAEPGSTITVTFPDGKTATTVTNPDGTWTVPNPGLKDGDKITVVATDPSNNTSPPATAIVDAVAPNAPIIDPVNGKDPITGTAEPGSTVTVTFPDGKTETTVTNPDGTWTVPNPGLKDGDKITAVATDPSNNTSPPATAIVDAVAPNAPIIDPVNGKDPITGTAEPGSTVTVTFPDGKTETTVTNPDGSWTVPNPGLKDGDKITAVATDPANNTSPPATAIVDAVAPNAPIIDPVNGKDPITGTAEPGSTVTVTFPDGKTETTVTNPDGSWTVPNPGLKDGDKITAVATDPANNTSPPATAIVDAVAPDAPIINPPSETDPITGTAEPGSTVTVTFPDGSTETTTTNPNGTWTVPNPGLKDGDEIKATATDKAGNTSPETTAVVDVAVPSALVEIESYSDNVNPQVGDFTSGSSTNDPTPTLNLVLTGTLASGDVINIYRDGVKVGTATLGADNKYHFTDSTLADGLYEYSARVENDSGKVGPISAAFEILVDTQAPAQLQIDEVIDDVEYIVGQITAGGSTNDTHPTVKGHGAEPNATVTLKDTDGTILGTTVAAADGTWSIEPTSPLTEGPHHLQVTQTDQAGNESAPESFDLVVDSVAPTQATQIIDILDAVSPVIGSVANNGYTDDTAPTLQGTLSQALGNAEKVVVLRDGQVVGEAIVTGQTWSFKDSGLENGKQYEYSARVEDAAGNRGGISNNYVINVDTIAPTQTVQIISATDNVGPVTGELASGAITDDSTPSLNGSISSVLAANEVIVIYRDGVKVGTATIANGATTWTYTDHGLVNGQDYRYTAQVEDASGLTGPSSNPFDLSYVTDGSSNIATITEIEDDVDPVVGVIANNGYSNDTAPLVKGNLAEALAAGEKVVVLRDGQVIGEAIVTGQTWTFQDSNLQHGEQYTYSVVVESAAGIAGTESNSYTIHIDTVAPSQSVSITEVVDNKAPVTGVVANGGFTNDDTPEIKGTLSSALTAGEVLVVYRDGVKIGTATVTGNNWSFSDASLASGQSYTYTAQVEDLAGNTSALSNSYNINTNFDGASQSVAIVRVLDNVDPVQGVVSNKGYTNDQTPTLEGSIASALSAGDVVVIFRDGVEVGTATVTGTTWQFTDNLGSDGHYSYTAAVRTNTGDTGAPSAVYEINLDTQAPSQLQIDEVIDDVEYIVGQITAGGSTNDTHPTVKGHGAEPNATVTLKDTDGTILGTTVAAADGTWSIEPTSPLTEGPHHLQVTQTDQAGNESAPESFDLVVDSVAPTQATQIIDILDAVSPVIGSVANNGYTDDTAPTLQGTLSQALGNAEKVVVLRDGQVVGEAIVTGQTWSFKDSGLENGKQYEYSARVEDAAGNRGGISNNYVINVDTIAPTQTVQIISATDNVGPVTGELASGAITDDSTPSLNGSISSVLAANEVIVIYRDGVKVGTATIANGATTWTYTDHGLVNGQDYRYTAQVEDASGLTGPSSNPFDLSYVTDGSSNIATITEIEDDVDPVVGVIANNGYSNDTAPLVKGNLAEALAAGEKVVVLRDGQVIGEAIVTGQTWTFQDSNLQHGEQYTYSVVVESAAGIAGTESNSYTIHIDTVAPSQSVSITEVVDNKAPVTGVVANGGFTNDDTPEIKGTLSSALTAGEVLVVYRDGVKIGTATVTGNNWSFSDASLASGQSYTYTAQVEDLAGNTSALSNSYNINTNFDGASQSVAIVRVLDNVDPVQGVVSNKGYTNDQTPTLEGSIGSALSAGDVVVIFRDGVEVGTATVTGTTWQFTDNLGSDGHYSYSAAVRTNTGDTGAPSAVYEINLDTQAPAQLQIDEVIDDVEYIVGQITAGGSTNDTHPTVKGHGAEPNATVTLKDTDGTILGTTVAAADGTWSIEPTSPLTEGPHHLQVTQTDQAGNESAPESFDLVVDSVAPTQATQIIDILDAVSPVIGSVANNGYTDDTAPTLQGTLSQALGNAEKVVVLRDGQVVGEAIVTGQTWSFKDSGLENGKQYEYSARVEDAAGNRGGISNNYVINVDTIAPTQTVQIISATDNVGPVTGELASGAITDDSTPSLNGSISSVLAANEVIVIYRDGVKVGTATIANGATTWTYTDHGLVNGQDYRYTAQVEDASGLTGPSSNPFDLSYVTDGSSNIATITEIEDDVDPVVGVIANNGYSNDTAPLVKGNLAEALAAGEKVVVLRDGQVIGEAIVTGQTWTFQDSNLQHGEQYTYSVVVESAAGIAGTESNSYTIHIDTVAPSQSVSITEVVDNKAPVTGVVANGGFTNDDTPEIKGTLSSALTAGEVLVVYRDGVKIGTATVTGNNWSFSDASLASGQSYTYTAQVEDLAGNTSALSNSYNINTNFDGASQSVAIVRVLDNVDPVQGVVSNKGYTNDQTPTLEGSIASALSAGDVVVIFRDGVEVGTATVTGTTWQFTDNLGSDGHYSYTAAVRTNTGDTGAPSAVYEINLDTQAPSQLQIDEVIDDVEYIVGQITAGGSTNDTHPTVKGHGAEPNATVTLKDTDGTILGTTVAAADGTWSIEPTSPLTEGPHHLQVTQTDQAGNESAPESFDLVVDSVAPTQATQIIDILDAVSPVIGSVANNGYTDDTAPTLQGTLSQALGNAEKVVVLRDGQVVGEAIVTGQTWSFKDSGLENGKQYEYSARVEDAAGNRGGISNNYVINVDTIAPTQTVQIISATDNVGPVTGELASGAITDDSTPSLNGSISSVLAANEVIVIYRDGVKVGTATIANGATTWTYTDHGLVNGQDYRYTAQVEDASGLTGPSSNPFDLSYVTDGSSNIATITEIEDDVDPVVGVIANNGYSNDTAPLVKGNLAEALAAGEKVVVLRDGQVIGEAIVTGQTWTFQDSNLQHGEQYTYSVVVESAAGIAGTESNSYTIHIDTVAPSQSVSITEVVDNKAPVTGVVANGGFTNDDTPEIKGTLSSALTAGEVLVVYRDGVKIGTATVTGNNWSFSDASLASGQSYTYTAQVEDLAGNTSALSNSYNINTNFDGASQSVAIVRVLDNVDPVQGVVSNKGYTNDQTPTLEGSIGSALSAGDVVVIFRDGVEVGTATVTGTTWQFTDNLGSDGHYSYTAAVRNNTGDTGAPSAVYEINLDTQAPAQLQIDEVIDDVEYIVGQITAGGSTNDTHPTVKGHGAEPNATVTLKDTDGTILGTTVAAADGTWSIEPTSPLTEGPHHLQVTQTDQAGNESAPESFDLVVDIQAPSLSISVSDLELAAGETITVTFKFSEAVSSFDSSDVLTTGGNLTGLTTTDNITWTASFTQSGSEQPSIKVNDGSYTDVAGNAGTGDVVDATDGFITDDSAPTLEISATDLVLSAGEVITVTFKFSEAVIGFDASDISTVGGNLIGLTTTDNITWTASFTQSGTDQPSISVADDSYSDLAGNLGKGDVLDGSAGFITDTTAPTLEISATDLVLSVGEVVTVTFKFSEAVTGFDASDISTVGGNLTGLTTTDNITWTASFTQSGTDQPSISVADDSYSDLAGNLGKGDVLDASAGFITDTTAPTLEISATDLVLSVGEVVTVTFKFSEAVTGFDASDISTVGGNLTGLTTTDNITWTASFTQSGTDQPSISVADDSYSDLAGNLGKGDVLDASAGFITDTTAPTLEISATDLVLSVGEVVTVTFKFSEAVTGFDASDITTVGGNLTGLTTTDNITWTASFTQSGTDQPSISVADDSYSDLAGNLGKGDVLDASAGFITDTTAPTLEISATDLVLSVGEVVTVTFKFSEAVTGFDASDISTVGGNLTGLTTTDNITWTASFTQSGTDQPSISVADDSYSDLAGNLGKGDVLDGSAGFITDTTAPTLEISATDLVLSVGEVVTVTFKFSEAVTGFDASDITTVGGNLTGLTTTDNITWTASFTQSGTDQPSISVADDSYSDLAGNLGKGDVLDGSAGFITDTTAPTLEISATDLVLSVGEVVTVTFKFSEAVTGFDASDITTVGGNLTGLTTTDNITWTASFTQSGTDQPSISVADDSYSDLAGNLGKGDVLDGSAGFITDLIPLSLTITDDVAASITNDPVTFTFSFNKDVADFELSDIVVAGGTAASTLTQVDAHTYTLLVTPTANSLGTITVNVAANVATDSAGNKNSAASASQDYDTLIPLETVTINTYTDDVGAITGDFASNTKTDDTAPVLNGTISAALGVGHQVAVYASDNSLLGYATVDAVNLTWSYALTGLTEGSSSYYAKVVSAVGNEGAKSNDFTIIVDLTPPVVASLSTTFSLDVDTSNGVPLSGLTTTITAQNSDLITRDNTPTAVKGTLSTALATGEMLQISKDNGVTWQDVSSLAGSDWVYNLSDTYTADTTLNFKFRVRDEAGNTTALSTEDRVVMIDVTTPDAPTLAPIVPTQTNNVASNTFNHTVYGVLEAGTTVALVNDVNKNGMWQEGIDTVIASTVVANDGTWSFNTELPSGALNLAFMVWDKAGNISRLSPITHTGVGSSSGGTETIVTDWGGTATASGTNLGMNSAAVSISQNGNWNFFQSVTATNGNNAYAGRVYEVKGTTGFSSQYLAEPSDLTSHTYGGVITSTVFADFNRDGYSDVVSQVSSYSNSGRVPYWTGNSDGSYTGQTFDQDTLNHIGGVVAYDRTGDGYLDLVIGDSAADSLVFMQNNAGSFVPEAGNGSSGAYHRPPSSAFTVVNGLGTGTVAGAVIPNLMNIFKTVSGVDLDNNGAVDILANVSYNDASRDGNNSRGLGVLYNSGGSAGFTYINKANVFMTGGGADDEGRLLMSMTYADFNGDGWLDLYINRGTKAGADSNESRIYLNDGKGQLKATDAEALWFGDNRAGGSSFAVDWNLDGKVDVIEVPVATLGTAFAPTLYTNQGTGVWGGAGTVSALSSTVYNNITGATAVDYDWDGSVDLVLYRSGVNSNVGLGDAAAPTIVIRNTNVAADGSSLHVRIVDAMGFNSYYGNTVKLYNSAGVLVSTQVINAQSSGSNDSTGIVNFYGLNPNETYSVQLLRNINGVVDNVAGVANLGGYANSTINQSWTGIKAGKANEAIILTAESDSAVNNSVTNPTGIVGTGYNDHFYASLGNDHYNGGGGWQVDAAGNPTWVANGGMDVLDYSKLNASISVDMAAGTVTKVIGGVSSTDTFVNIEKFIAGNGNAVFNSSAGNDHFSGGAGNDIYNLGGAGGGQDTIYLALHNAADATGGNGSDIVNGFHVGQVATDLNADIIDINELLSDYKGTAGLYTDSDGVKLDYASSALHDYLKVTNDGSNTSIAIDRDGGGDQFTTVLTLNGVQTDLIELLYNNQLII</sequence>
<dbReference type="InterPro" id="IPR041498">
    <property type="entry name" value="Big_6"/>
</dbReference>
<dbReference type="PANTHER" id="PTHR34677:SF3">
    <property type="entry name" value="BACTERIAL IG-LIKE DOMAIN-CONTAINING PROTEIN"/>
    <property type="match status" value="1"/>
</dbReference>
<dbReference type="EMBL" id="CP016895">
    <property type="protein sequence ID" value="AOA59321.1"/>
    <property type="molecule type" value="Genomic_DNA"/>
</dbReference>
<feature type="compositionally biased region" description="Polar residues" evidence="2">
    <location>
        <begin position="428"/>
        <end position="440"/>
    </location>
</feature>
<reference evidence="4 5" key="1">
    <citation type="submission" date="2016-08" db="EMBL/GenBank/DDBJ databases">
        <authorList>
            <person name="Seilhamer J.J."/>
        </authorList>
    </citation>
    <scope>NUCLEOTIDE SEQUENCE [LARGE SCALE GENOMIC DNA]</scope>
    <source>
        <strain evidence="4 5">BRTC-1</strain>
    </source>
</reference>
<protein>
    <recommendedName>
        <fullName evidence="3">Fibronectin type-III domain-containing protein</fullName>
    </recommendedName>
</protein>
<accession>A0A1B2M2D9</accession>
<feature type="compositionally biased region" description="Polar residues" evidence="2">
    <location>
        <begin position="184"/>
        <end position="197"/>
    </location>
</feature>
<dbReference type="Pfam" id="PF19077">
    <property type="entry name" value="Big_13"/>
    <property type="match status" value="16"/>
</dbReference>
<name>A0A1B2M2D9_9GAMM</name>
<dbReference type="Pfam" id="PF17936">
    <property type="entry name" value="Big_6"/>
    <property type="match status" value="6"/>
</dbReference>
<evidence type="ECO:0000256" key="1">
    <source>
        <dbReference type="ARBA" id="ARBA00022729"/>
    </source>
</evidence>
<dbReference type="InterPro" id="IPR003961">
    <property type="entry name" value="FN3_dom"/>
</dbReference>
<keyword evidence="5" id="KW-1185">Reference proteome</keyword>
<dbReference type="STRING" id="1789224.BFG52_13785"/>
<dbReference type="InterPro" id="IPR048051">
    <property type="entry name" value="BapA-like_prefix-like"/>
</dbReference>
<dbReference type="Gene3D" id="2.60.40.10">
    <property type="entry name" value="Immunoglobulins"/>
    <property type="match status" value="34"/>
</dbReference>
<dbReference type="InterPro" id="IPR044048">
    <property type="entry name" value="Big_12"/>
</dbReference>
<dbReference type="SMART" id="SM00060">
    <property type="entry name" value="FN3"/>
    <property type="match status" value="11"/>
</dbReference>
<dbReference type="Pfam" id="PF22783">
    <property type="entry name" value="BapA_N"/>
    <property type="match status" value="1"/>
</dbReference>
<feature type="domain" description="Fibronectin type-III" evidence="3">
    <location>
        <begin position="1943"/>
        <end position="2153"/>
    </location>
</feature>
<dbReference type="InterPro" id="IPR013517">
    <property type="entry name" value="FG-GAP"/>
</dbReference>
<feature type="domain" description="Fibronectin type-III" evidence="3">
    <location>
        <begin position="1297"/>
        <end position="1507"/>
    </location>
</feature>
<feature type="domain" description="Fibronectin type-III" evidence="3">
    <location>
        <begin position="2266"/>
        <end position="2371"/>
    </location>
</feature>
<feature type="domain" description="Fibronectin type-III" evidence="3">
    <location>
        <begin position="890"/>
        <end position="971"/>
    </location>
</feature>
<dbReference type="InterPro" id="IPR044016">
    <property type="entry name" value="Big_13"/>
</dbReference>
<dbReference type="Pfam" id="PF13517">
    <property type="entry name" value="FG-GAP_3"/>
    <property type="match status" value="1"/>
</dbReference>
<dbReference type="Pfam" id="PF19078">
    <property type="entry name" value="Big_12"/>
    <property type="match status" value="9"/>
</dbReference>
<organism evidence="4 5">
    <name type="scientific">Acinetobacter larvae</name>
    <dbReference type="NCBI Taxonomy" id="1789224"/>
    <lineage>
        <taxon>Bacteria</taxon>
        <taxon>Pseudomonadati</taxon>
        <taxon>Pseudomonadota</taxon>
        <taxon>Gammaproteobacteria</taxon>
        <taxon>Moraxellales</taxon>
        <taxon>Moraxellaceae</taxon>
        <taxon>Acinetobacter</taxon>
    </lineage>
</organism>
<dbReference type="SUPFAM" id="SSF51120">
    <property type="entry name" value="beta-Roll"/>
    <property type="match status" value="1"/>
</dbReference>
<dbReference type="NCBIfam" id="NF033510">
    <property type="entry name" value="Ca_tandemer"/>
    <property type="match status" value="10"/>
</dbReference>
<dbReference type="SUPFAM" id="SSF69318">
    <property type="entry name" value="Integrin alpha N-terminal domain"/>
    <property type="match status" value="2"/>
</dbReference>
<dbReference type="NCBIfam" id="TIGR03661">
    <property type="entry name" value="T1SS_VCA0849"/>
    <property type="match status" value="1"/>
</dbReference>
<feature type="domain" description="Fibronectin type-III" evidence="3">
    <location>
        <begin position="1620"/>
        <end position="1725"/>
    </location>
</feature>
<evidence type="ECO:0000259" key="3">
    <source>
        <dbReference type="SMART" id="SM00060"/>
    </source>
</evidence>
<dbReference type="Proteomes" id="UP000093391">
    <property type="component" value="Chromosome"/>
</dbReference>
<dbReference type="InterPro" id="IPR013783">
    <property type="entry name" value="Ig-like_fold"/>
</dbReference>
<feature type="domain" description="Fibronectin type-III" evidence="3">
    <location>
        <begin position="2589"/>
        <end position="2799"/>
    </location>
</feature>
<feature type="region of interest" description="Disordered" evidence="2">
    <location>
        <begin position="182"/>
        <end position="202"/>
    </location>
</feature>